<evidence type="ECO:0000256" key="11">
    <source>
        <dbReference type="SAM" id="MobiDB-lite"/>
    </source>
</evidence>
<evidence type="ECO:0000256" key="9">
    <source>
        <dbReference type="ARBA" id="ARBA00022833"/>
    </source>
</evidence>
<name>A0ABR3PTZ8_9TREE</name>
<dbReference type="Gene3D" id="3.90.70.10">
    <property type="entry name" value="Cysteine proteinases"/>
    <property type="match status" value="1"/>
</dbReference>
<keyword evidence="3 10" id="KW-0645">Protease</keyword>
<evidence type="ECO:0000256" key="5">
    <source>
        <dbReference type="ARBA" id="ARBA00022771"/>
    </source>
</evidence>
<dbReference type="Proteomes" id="UP001565368">
    <property type="component" value="Unassembled WGS sequence"/>
</dbReference>
<evidence type="ECO:0000256" key="6">
    <source>
        <dbReference type="ARBA" id="ARBA00022786"/>
    </source>
</evidence>
<feature type="domain" description="USP" evidence="13">
    <location>
        <begin position="125"/>
        <end position="465"/>
    </location>
</feature>
<evidence type="ECO:0000256" key="1">
    <source>
        <dbReference type="ARBA" id="ARBA00000707"/>
    </source>
</evidence>
<keyword evidence="4" id="KW-0479">Metal-binding</keyword>
<evidence type="ECO:0000256" key="2">
    <source>
        <dbReference type="ARBA" id="ARBA00009085"/>
    </source>
</evidence>
<evidence type="ECO:0000256" key="4">
    <source>
        <dbReference type="ARBA" id="ARBA00022723"/>
    </source>
</evidence>
<reference evidence="14 15" key="1">
    <citation type="submission" date="2023-08" db="EMBL/GenBank/DDBJ databases">
        <title>Annotated Genome Sequence of Vanrija albida AlHP1.</title>
        <authorList>
            <person name="Herzog R."/>
        </authorList>
    </citation>
    <scope>NUCLEOTIDE SEQUENCE [LARGE SCALE GENOMIC DNA]</scope>
    <source>
        <strain evidence="14 15">AlHP1</strain>
    </source>
</reference>
<proteinExistence type="inferred from homology"/>
<dbReference type="Pfam" id="PF00443">
    <property type="entry name" value="UCH"/>
    <property type="match status" value="1"/>
</dbReference>
<protein>
    <recommendedName>
        <fullName evidence="10">Ubiquitin carboxyl-terminal hydrolase</fullName>
        <ecNumber evidence="10">3.4.19.12</ecNumber>
    </recommendedName>
</protein>
<dbReference type="PROSITE" id="PS50235">
    <property type="entry name" value="USP_3"/>
    <property type="match status" value="1"/>
</dbReference>
<keyword evidence="5" id="KW-0863">Zinc-finger</keyword>
<dbReference type="PANTHER" id="PTHR24006">
    <property type="entry name" value="UBIQUITIN CARBOXYL-TERMINAL HYDROLASE"/>
    <property type="match status" value="1"/>
</dbReference>
<dbReference type="SMART" id="SM00547">
    <property type="entry name" value="ZnF_RBZ"/>
    <property type="match status" value="1"/>
</dbReference>
<evidence type="ECO:0000256" key="10">
    <source>
        <dbReference type="RuleBase" id="RU366025"/>
    </source>
</evidence>
<dbReference type="Gene3D" id="3.10.20.90">
    <property type="entry name" value="Phosphatidylinositol 3-kinase Catalytic Subunit, Chain A, domain 1"/>
    <property type="match status" value="1"/>
</dbReference>
<keyword evidence="9" id="KW-0862">Zinc</keyword>
<dbReference type="SMART" id="SM00213">
    <property type="entry name" value="UBQ"/>
    <property type="match status" value="1"/>
</dbReference>
<evidence type="ECO:0000256" key="3">
    <source>
        <dbReference type="ARBA" id="ARBA00022670"/>
    </source>
</evidence>
<feature type="region of interest" description="Disordered" evidence="11">
    <location>
        <begin position="168"/>
        <end position="205"/>
    </location>
</feature>
<dbReference type="InterPro" id="IPR050164">
    <property type="entry name" value="Peptidase_C19"/>
</dbReference>
<comment type="caution">
    <text evidence="14">The sequence shown here is derived from an EMBL/GenBank/DDBJ whole genome shotgun (WGS) entry which is preliminary data.</text>
</comment>
<keyword evidence="6 10" id="KW-0833">Ubl conjugation pathway</keyword>
<keyword evidence="8 10" id="KW-0788">Thiol protease</keyword>
<dbReference type="SUPFAM" id="SSF54236">
    <property type="entry name" value="Ubiquitin-like"/>
    <property type="match status" value="1"/>
</dbReference>
<dbReference type="RefSeq" id="XP_069205848.1">
    <property type="nucleotide sequence ID" value="XM_069356007.1"/>
</dbReference>
<dbReference type="InterPro" id="IPR000626">
    <property type="entry name" value="Ubiquitin-like_dom"/>
</dbReference>
<dbReference type="InterPro" id="IPR029071">
    <property type="entry name" value="Ubiquitin-like_domsf"/>
</dbReference>
<evidence type="ECO:0000256" key="8">
    <source>
        <dbReference type="ARBA" id="ARBA00022807"/>
    </source>
</evidence>
<dbReference type="Pfam" id="PF00240">
    <property type="entry name" value="ubiquitin"/>
    <property type="match status" value="1"/>
</dbReference>
<organism evidence="14 15">
    <name type="scientific">Vanrija albida</name>
    <dbReference type="NCBI Taxonomy" id="181172"/>
    <lineage>
        <taxon>Eukaryota</taxon>
        <taxon>Fungi</taxon>
        <taxon>Dikarya</taxon>
        <taxon>Basidiomycota</taxon>
        <taxon>Agaricomycotina</taxon>
        <taxon>Tremellomycetes</taxon>
        <taxon>Trichosporonales</taxon>
        <taxon>Trichosporonaceae</taxon>
        <taxon>Vanrija</taxon>
    </lineage>
</organism>
<dbReference type="EMBL" id="JBBXJM010000006">
    <property type="protein sequence ID" value="KAL1405904.1"/>
    <property type="molecule type" value="Genomic_DNA"/>
</dbReference>
<dbReference type="SUPFAM" id="SSF54001">
    <property type="entry name" value="Cysteine proteinases"/>
    <property type="match status" value="1"/>
</dbReference>
<gene>
    <name evidence="14" type="ORF">Q8F55_007584</name>
</gene>
<sequence>MPPKSGYARQPKPDLEWAGRDVKDVAAITPLHRRRAAGLAPDQRMSNCRFALDAGREASSVVTDGEDTDSSVIVLKEEACTVKKCKNNPWCLNHLGATQWTSEETRQEYIDDKLGPEVVVRDGPAGLKNYGATCYANAFLQVWFHNVAFRNGVYAAVGNAQAPNGSLKVNGASTNGAPRSTSPSSSTSSATIAGSDAGSRSPPTARLSPLHHLANIFAMMHFSNKAVVDPGALIEALRLNKGDQQDAAEFSKLFMSLLTDEFKRHGALKSFVSDHFQGVYEYQTRCQRCGYTSRNESAFLELEISLKDKSSLQERLAHLLQPELMSGSNQYRCPSCASLQDATRSTILKKLPPVLHFSLLRFVYDPNSGTRKKSKAQISYPRELKFGDDYYDLRGVVVHQGGSAFHGHFTCEVYDEDLKEWYFTSDEQVDKLSDRQAAKKRPRLDPDVVEEQISKDAYMLVYKRRELHPTPQDKPPASLLEAINADNTAMQAEIEERDPKRFAIADEFDRLRATKLSVLAQLRGDDKVVPKDSLQGWIKSRGLASSWEYTAVTCEHGNIDPKEAGNLRLISQAAFDKLMEFNADLAEDRTLRDIDICTECVADKFIEEVEDAEHNERIRNFDSLNEMAEDGEGRYAVPLDFVKDWRKQELSTPPPLPSDVEYSLFCEHNRPWGKKKVMWVSGAALMFLRSIFGEFAAYSEATEACNDCGAQTQAAANANKAWKLQVKEEALLLNQKNVTQILNMANYMLPKKFAEDWKKYLSQSGRKPTLEHELCRHNLLDFDPQVEARDYLTEEGWAKLCQLYEHDPQDAITAVFTGSPPEGKTRCIDKVSVATCEECRKARLSDFEVMELTIVVGMDTAPTPTSTWLSTRSSTRRTMKNKQVQLDVTKKMNVKDIKVELYSKLSIGPLFQQLYYKGRELASDETVESIGLLQGDHLNVVEIVEVDDFEEAANEGFGGTALVGRVSCPACTYSNEPGAEKCSVCETAFLS</sequence>
<dbReference type="PROSITE" id="PS00972">
    <property type="entry name" value="USP_1"/>
    <property type="match status" value="1"/>
</dbReference>
<dbReference type="EC" id="3.4.19.12" evidence="10"/>
<feature type="compositionally biased region" description="Low complexity" evidence="11">
    <location>
        <begin position="176"/>
        <end position="199"/>
    </location>
</feature>
<dbReference type="InterPro" id="IPR001394">
    <property type="entry name" value="Peptidase_C19_UCH"/>
</dbReference>
<dbReference type="InterPro" id="IPR018200">
    <property type="entry name" value="USP_CS"/>
</dbReference>
<dbReference type="InterPro" id="IPR028889">
    <property type="entry name" value="USP"/>
</dbReference>
<dbReference type="PANTHER" id="PTHR24006:SF888">
    <property type="entry name" value="UBIQUITIN CARBOXYL-TERMINAL HYDROLASE 30"/>
    <property type="match status" value="1"/>
</dbReference>
<dbReference type="PROSITE" id="PS00973">
    <property type="entry name" value="USP_2"/>
    <property type="match status" value="1"/>
</dbReference>
<evidence type="ECO:0000259" key="13">
    <source>
        <dbReference type="PROSITE" id="PS50235"/>
    </source>
</evidence>
<comment type="similarity">
    <text evidence="2 10">Belongs to the peptidase C19 family.</text>
</comment>
<evidence type="ECO:0000256" key="7">
    <source>
        <dbReference type="ARBA" id="ARBA00022801"/>
    </source>
</evidence>
<feature type="domain" description="Ubiquitin-like" evidence="12">
    <location>
        <begin position="877"/>
        <end position="941"/>
    </location>
</feature>
<accession>A0ABR3PTZ8</accession>
<evidence type="ECO:0000313" key="14">
    <source>
        <dbReference type="EMBL" id="KAL1405904.1"/>
    </source>
</evidence>
<keyword evidence="7 10" id="KW-0378">Hydrolase</keyword>
<evidence type="ECO:0000259" key="12">
    <source>
        <dbReference type="PROSITE" id="PS50053"/>
    </source>
</evidence>
<evidence type="ECO:0000313" key="15">
    <source>
        <dbReference type="Proteomes" id="UP001565368"/>
    </source>
</evidence>
<dbReference type="PROSITE" id="PS50053">
    <property type="entry name" value="UBIQUITIN_2"/>
    <property type="match status" value="1"/>
</dbReference>
<dbReference type="InterPro" id="IPR038765">
    <property type="entry name" value="Papain-like_cys_pep_sf"/>
</dbReference>
<comment type="catalytic activity">
    <reaction evidence="1 10">
        <text>Thiol-dependent hydrolysis of ester, thioester, amide, peptide and isopeptide bonds formed by the C-terminal Gly of ubiquitin (a 76-residue protein attached to proteins as an intracellular targeting signal).</text>
        <dbReference type="EC" id="3.4.19.12"/>
    </reaction>
</comment>
<keyword evidence="15" id="KW-1185">Reference proteome</keyword>
<dbReference type="InterPro" id="IPR001876">
    <property type="entry name" value="Znf_RanBP2"/>
</dbReference>
<dbReference type="GeneID" id="95988627"/>